<dbReference type="AlphaFoldDB" id="A0A804PT10"/>
<dbReference type="Gramene" id="Zm00001eb266190_T001">
    <property type="protein sequence ID" value="Zm00001eb266190_P001"/>
    <property type="gene ID" value="Zm00001eb266190"/>
</dbReference>
<proteinExistence type="predicted"/>
<sequence>MAADRVPPHLLQPAALLVLPSCDVELALDDRPCPSSLICVQGFPSHGAWSSSLDSMPSAPVELVLAPASSLDGGALPFLQQASVPLSIIFSAWFLASSPCSSARPGPVPFFHSCGKHQSLPTPTSLSYGRCPSLVSGGRPPLLLPW</sequence>
<organism evidence="1 2">
    <name type="scientific">Zea mays</name>
    <name type="common">Maize</name>
    <dbReference type="NCBI Taxonomy" id="4577"/>
    <lineage>
        <taxon>Eukaryota</taxon>
        <taxon>Viridiplantae</taxon>
        <taxon>Streptophyta</taxon>
        <taxon>Embryophyta</taxon>
        <taxon>Tracheophyta</taxon>
        <taxon>Spermatophyta</taxon>
        <taxon>Magnoliopsida</taxon>
        <taxon>Liliopsida</taxon>
        <taxon>Poales</taxon>
        <taxon>Poaceae</taxon>
        <taxon>PACMAD clade</taxon>
        <taxon>Panicoideae</taxon>
        <taxon>Andropogonodae</taxon>
        <taxon>Andropogoneae</taxon>
        <taxon>Tripsacinae</taxon>
        <taxon>Zea</taxon>
    </lineage>
</organism>
<evidence type="ECO:0000313" key="2">
    <source>
        <dbReference type="Proteomes" id="UP000007305"/>
    </source>
</evidence>
<dbReference type="EnsemblPlants" id="Zm00001eb266190_T002">
    <property type="protein sequence ID" value="Zm00001eb266190_P002"/>
    <property type="gene ID" value="Zm00001eb266190"/>
</dbReference>
<evidence type="ECO:0000313" key="1">
    <source>
        <dbReference type="EnsemblPlants" id="Zm00001eb266190_P001"/>
    </source>
</evidence>
<reference evidence="1" key="3">
    <citation type="submission" date="2021-05" db="UniProtKB">
        <authorList>
            <consortium name="EnsemblPlants"/>
        </authorList>
    </citation>
    <scope>IDENTIFICATION</scope>
    <source>
        <strain evidence="1">cv. B73</strain>
    </source>
</reference>
<dbReference type="Gramene" id="Zm00001eb266190_T002">
    <property type="protein sequence ID" value="Zm00001eb266190_P002"/>
    <property type="gene ID" value="Zm00001eb266190"/>
</dbReference>
<accession>A0A804PT10</accession>
<reference evidence="1" key="2">
    <citation type="submission" date="2019-07" db="EMBL/GenBank/DDBJ databases">
        <authorList>
            <person name="Seetharam A."/>
            <person name="Woodhouse M."/>
            <person name="Cannon E."/>
        </authorList>
    </citation>
    <scope>NUCLEOTIDE SEQUENCE [LARGE SCALE GENOMIC DNA]</scope>
    <source>
        <strain evidence="1">cv. B73</strain>
    </source>
</reference>
<reference evidence="2" key="1">
    <citation type="journal article" date="2009" name="Science">
        <title>The B73 maize genome: complexity, diversity, and dynamics.</title>
        <authorList>
            <person name="Schnable P.S."/>
            <person name="Ware D."/>
            <person name="Fulton R.S."/>
            <person name="Stein J.C."/>
            <person name="Wei F."/>
            <person name="Pasternak S."/>
            <person name="Liang C."/>
            <person name="Zhang J."/>
            <person name="Fulton L."/>
            <person name="Graves T.A."/>
            <person name="Minx P."/>
            <person name="Reily A.D."/>
            <person name="Courtney L."/>
            <person name="Kruchowski S.S."/>
            <person name="Tomlinson C."/>
            <person name="Strong C."/>
            <person name="Delehaunty K."/>
            <person name="Fronick C."/>
            <person name="Courtney B."/>
            <person name="Rock S.M."/>
            <person name="Belter E."/>
            <person name="Du F."/>
            <person name="Kim K."/>
            <person name="Abbott R.M."/>
            <person name="Cotton M."/>
            <person name="Levy A."/>
            <person name="Marchetto P."/>
            <person name="Ochoa K."/>
            <person name="Jackson S.M."/>
            <person name="Gillam B."/>
            <person name="Chen W."/>
            <person name="Yan L."/>
            <person name="Higginbotham J."/>
            <person name="Cardenas M."/>
            <person name="Waligorski J."/>
            <person name="Applebaum E."/>
            <person name="Phelps L."/>
            <person name="Falcone J."/>
            <person name="Kanchi K."/>
            <person name="Thane T."/>
            <person name="Scimone A."/>
            <person name="Thane N."/>
            <person name="Henke J."/>
            <person name="Wang T."/>
            <person name="Ruppert J."/>
            <person name="Shah N."/>
            <person name="Rotter K."/>
            <person name="Hodges J."/>
            <person name="Ingenthron E."/>
            <person name="Cordes M."/>
            <person name="Kohlberg S."/>
            <person name="Sgro J."/>
            <person name="Delgado B."/>
            <person name="Mead K."/>
            <person name="Chinwalla A."/>
            <person name="Leonard S."/>
            <person name="Crouse K."/>
            <person name="Collura K."/>
            <person name="Kudrna D."/>
            <person name="Currie J."/>
            <person name="He R."/>
            <person name="Angelova A."/>
            <person name="Rajasekar S."/>
            <person name="Mueller T."/>
            <person name="Lomeli R."/>
            <person name="Scara G."/>
            <person name="Ko A."/>
            <person name="Delaney K."/>
            <person name="Wissotski M."/>
            <person name="Lopez G."/>
            <person name="Campos D."/>
            <person name="Braidotti M."/>
            <person name="Ashley E."/>
            <person name="Golser W."/>
            <person name="Kim H."/>
            <person name="Lee S."/>
            <person name="Lin J."/>
            <person name="Dujmic Z."/>
            <person name="Kim W."/>
            <person name="Talag J."/>
            <person name="Zuccolo A."/>
            <person name="Fan C."/>
            <person name="Sebastian A."/>
            <person name="Kramer M."/>
            <person name="Spiegel L."/>
            <person name="Nascimento L."/>
            <person name="Zutavern T."/>
            <person name="Miller B."/>
            <person name="Ambroise C."/>
            <person name="Muller S."/>
            <person name="Spooner W."/>
            <person name="Narechania A."/>
            <person name="Ren L."/>
            <person name="Wei S."/>
            <person name="Kumari S."/>
            <person name="Faga B."/>
            <person name="Levy M.J."/>
            <person name="McMahan L."/>
            <person name="Van Buren P."/>
            <person name="Vaughn M.W."/>
            <person name="Ying K."/>
            <person name="Yeh C.-T."/>
            <person name="Emrich S.J."/>
            <person name="Jia Y."/>
            <person name="Kalyanaraman A."/>
            <person name="Hsia A.-P."/>
            <person name="Barbazuk W.B."/>
            <person name="Baucom R.S."/>
            <person name="Brutnell T.P."/>
            <person name="Carpita N.C."/>
            <person name="Chaparro C."/>
            <person name="Chia J.-M."/>
            <person name="Deragon J.-M."/>
            <person name="Estill J.C."/>
            <person name="Fu Y."/>
            <person name="Jeddeloh J.A."/>
            <person name="Han Y."/>
            <person name="Lee H."/>
            <person name="Li P."/>
            <person name="Lisch D.R."/>
            <person name="Liu S."/>
            <person name="Liu Z."/>
            <person name="Nagel D.H."/>
            <person name="McCann M.C."/>
            <person name="SanMiguel P."/>
            <person name="Myers A.M."/>
            <person name="Nettleton D."/>
            <person name="Nguyen J."/>
            <person name="Penning B.W."/>
            <person name="Ponnala L."/>
            <person name="Schneider K.L."/>
            <person name="Schwartz D.C."/>
            <person name="Sharma A."/>
            <person name="Soderlund C."/>
            <person name="Springer N.M."/>
            <person name="Sun Q."/>
            <person name="Wang H."/>
            <person name="Waterman M."/>
            <person name="Westerman R."/>
            <person name="Wolfgruber T.K."/>
            <person name="Yang L."/>
            <person name="Yu Y."/>
            <person name="Zhang L."/>
            <person name="Zhou S."/>
            <person name="Zhu Q."/>
            <person name="Bennetzen J.L."/>
            <person name="Dawe R.K."/>
            <person name="Jiang J."/>
            <person name="Jiang N."/>
            <person name="Presting G.G."/>
            <person name="Wessler S.R."/>
            <person name="Aluru S."/>
            <person name="Martienssen R.A."/>
            <person name="Clifton S.W."/>
            <person name="McCombie W.R."/>
            <person name="Wing R.A."/>
            <person name="Wilson R.K."/>
        </authorList>
    </citation>
    <scope>NUCLEOTIDE SEQUENCE [LARGE SCALE GENOMIC DNA]</scope>
    <source>
        <strain evidence="2">cv. B73</strain>
    </source>
</reference>
<name>A0A804PT10_MAIZE</name>
<protein>
    <submittedName>
        <fullName evidence="1">Uncharacterized protein</fullName>
    </submittedName>
</protein>
<dbReference type="Proteomes" id="UP000007305">
    <property type="component" value="Chromosome 6"/>
</dbReference>
<dbReference type="EnsemblPlants" id="Zm00001eb266190_T001">
    <property type="protein sequence ID" value="Zm00001eb266190_P001"/>
    <property type="gene ID" value="Zm00001eb266190"/>
</dbReference>
<keyword evidence="2" id="KW-1185">Reference proteome</keyword>